<feature type="domain" description="Putative carbohydrate metabolism" evidence="1">
    <location>
        <begin position="119"/>
        <end position="359"/>
    </location>
</feature>
<gene>
    <name evidence="2" type="ORF">HS960_05375</name>
</gene>
<organism evidence="2 3">
    <name type="scientific">Sphingobacterium paramultivorum</name>
    <dbReference type="NCBI Taxonomy" id="2886510"/>
    <lineage>
        <taxon>Bacteria</taxon>
        <taxon>Pseudomonadati</taxon>
        <taxon>Bacteroidota</taxon>
        <taxon>Sphingobacteriia</taxon>
        <taxon>Sphingobacteriales</taxon>
        <taxon>Sphingobacteriaceae</taxon>
        <taxon>Sphingobacterium</taxon>
    </lineage>
</organism>
<dbReference type="RefSeq" id="WP_182331622.1">
    <property type="nucleotide sequence ID" value="NZ_CP058555.1"/>
</dbReference>
<dbReference type="Proteomes" id="UP000515450">
    <property type="component" value="Chromosome"/>
</dbReference>
<reference evidence="2 3" key="1">
    <citation type="journal article" date="2020" name="G3 (Bethesda)">
        <title>CeMbio - The Caenorhabditis elegans Microbiome Resource.</title>
        <authorList>
            <person name="Dirksen P."/>
            <person name="Assie A."/>
            <person name="Zimmermann J."/>
            <person name="Zhang F."/>
            <person name="Tietje A.M."/>
            <person name="Marsh S.A."/>
            <person name="Felix M.A."/>
            <person name="Shapira M."/>
            <person name="Kaleta C."/>
            <person name="Schulenburg H."/>
            <person name="Samuel B."/>
        </authorList>
    </citation>
    <scope>NUCLEOTIDE SEQUENCE [LARGE SCALE GENOMIC DNA]</scope>
    <source>
        <strain evidence="2 3">BIGb0170</strain>
    </source>
</reference>
<evidence type="ECO:0000313" key="2">
    <source>
        <dbReference type="EMBL" id="QMV67121.1"/>
    </source>
</evidence>
<dbReference type="Gene3D" id="2.60.40.2340">
    <property type="match status" value="1"/>
</dbReference>
<accession>A0A7G5DZE6</accession>
<sequence>MRSILYLFILFSLLCSSCIKDELPNAEADILSCTVDSLILKKDPLIQNDRIQIFVKSFVDLTSQAPVFTLSSGATISPESGTTLDFTNSQLYTVTSQDGKSKKVYEVSYISSAVGSKYSFEHVRTENNKYDVFYELNQDNQNIMDWASGNAGFSLTGAGSKPEDYPTARLTSGKVGQGVNLTTRSTGALGATMGKPLAAGNIFMGEFDLASSIINPLKSLRLGMPVDFVPYAFKGFFKYKAGNVYKEGGTVVSGKKDSWDCYAVFFETDATLKHLDGTNKFTHNNILAIARIQSQAGIETNEWTPFHIPFVFNSNAVVDPQKMKDGKYSLTLVFTSSIDGDAFAGAEGSTLLIDEIEIIHE</sequence>
<dbReference type="EMBL" id="CP058555">
    <property type="protein sequence ID" value="QMV67121.1"/>
    <property type="molecule type" value="Genomic_DNA"/>
</dbReference>
<dbReference type="InterPro" id="IPR025112">
    <property type="entry name" value="PCMD"/>
</dbReference>
<dbReference type="Gene3D" id="2.60.120.890">
    <property type="entry name" value="BT2081, beta-jelly-roll domain"/>
    <property type="match status" value="1"/>
</dbReference>
<dbReference type="AlphaFoldDB" id="A0A7G5DZE6"/>
<proteinExistence type="predicted"/>
<name>A0A7G5DZE6_9SPHI</name>
<keyword evidence="3" id="KW-1185">Reference proteome</keyword>
<evidence type="ECO:0000259" key="1">
    <source>
        <dbReference type="Pfam" id="PF13201"/>
    </source>
</evidence>
<dbReference type="Pfam" id="PF13201">
    <property type="entry name" value="PCMD"/>
    <property type="match status" value="1"/>
</dbReference>
<dbReference type="InterPro" id="IPR038653">
    <property type="entry name" value="Put_CMD_sf"/>
</dbReference>
<evidence type="ECO:0000313" key="3">
    <source>
        <dbReference type="Proteomes" id="UP000515450"/>
    </source>
</evidence>
<protein>
    <submittedName>
        <fullName evidence="2">PCMD domain-containing protein</fullName>
    </submittedName>
</protein>